<comment type="caution">
    <text evidence="4">The sequence shown here is derived from an EMBL/GenBank/DDBJ whole genome shotgun (WGS) entry which is preliminary data.</text>
</comment>
<evidence type="ECO:0000256" key="3">
    <source>
        <dbReference type="ARBA" id="ARBA00022946"/>
    </source>
</evidence>
<dbReference type="OrthoDB" id="905822at2759"/>
<dbReference type="FunFam" id="1.25.70.10:FF:000001">
    <property type="entry name" value="Mitochondrial transcription termination factor-like"/>
    <property type="match status" value="1"/>
</dbReference>
<accession>A0A830BDR5</accession>
<name>A0A830BDR5_9LAMI</name>
<evidence type="ECO:0000313" key="4">
    <source>
        <dbReference type="EMBL" id="GFP82944.1"/>
    </source>
</evidence>
<protein>
    <recommendedName>
        <fullName evidence="6">Mitochondrial transcription termination factor</fullName>
    </recommendedName>
</protein>
<dbReference type="SMART" id="SM00733">
    <property type="entry name" value="Mterf"/>
    <property type="match status" value="5"/>
</dbReference>
<dbReference type="EMBL" id="BMAC01000055">
    <property type="protein sequence ID" value="GFP82944.1"/>
    <property type="molecule type" value="Genomic_DNA"/>
</dbReference>
<dbReference type="AlphaFoldDB" id="A0A830BDR5"/>
<dbReference type="Pfam" id="PF02536">
    <property type="entry name" value="mTERF"/>
    <property type="match status" value="1"/>
</dbReference>
<evidence type="ECO:0000256" key="2">
    <source>
        <dbReference type="ARBA" id="ARBA00022472"/>
    </source>
</evidence>
<evidence type="ECO:0000313" key="5">
    <source>
        <dbReference type="Proteomes" id="UP000653305"/>
    </source>
</evidence>
<organism evidence="4 5">
    <name type="scientific">Phtheirospermum japonicum</name>
    <dbReference type="NCBI Taxonomy" id="374723"/>
    <lineage>
        <taxon>Eukaryota</taxon>
        <taxon>Viridiplantae</taxon>
        <taxon>Streptophyta</taxon>
        <taxon>Embryophyta</taxon>
        <taxon>Tracheophyta</taxon>
        <taxon>Spermatophyta</taxon>
        <taxon>Magnoliopsida</taxon>
        <taxon>eudicotyledons</taxon>
        <taxon>Gunneridae</taxon>
        <taxon>Pentapetalae</taxon>
        <taxon>asterids</taxon>
        <taxon>lamiids</taxon>
        <taxon>Lamiales</taxon>
        <taxon>Orobanchaceae</taxon>
        <taxon>Orobanchaceae incertae sedis</taxon>
        <taxon>Phtheirospermum</taxon>
    </lineage>
</organism>
<comment type="similarity">
    <text evidence="1">Belongs to the mTERF family.</text>
</comment>
<dbReference type="PANTHER" id="PTHR13068:SF133">
    <property type="entry name" value="MITOCHONDRIAL TRANSCRIPTION TERMINATION FACTOR FAMILY PROTEIN"/>
    <property type="match status" value="1"/>
</dbReference>
<reference evidence="4" key="1">
    <citation type="submission" date="2020-07" db="EMBL/GenBank/DDBJ databases">
        <title>Ethylene signaling mediates host invasion by parasitic plants.</title>
        <authorList>
            <person name="Yoshida S."/>
        </authorList>
    </citation>
    <scope>NUCLEOTIDE SEQUENCE</scope>
    <source>
        <strain evidence="4">Okayama</strain>
    </source>
</reference>
<evidence type="ECO:0008006" key="6">
    <source>
        <dbReference type="Google" id="ProtNLM"/>
    </source>
</evidence>
<gene>
    <name evidence="4" type="ORF">PHJA_000437500</name>
</gene>
<evidence type="ECO:0000256" key="1">
    <source>
        <dbReference type="ARBA" id="ARBA00007692"/>
    </source>
</evidence>
<keyword evidence="2" id="KW-0806">Transcription termination</keyword>
<proteinExistence type="inferred from homology"/>
<dbReference type="InterPro" id="IPR003690">
    <property type="entry name" value="MTERF"/>
</dbReference>
<keyword evidence="2" id="KW-0805">Transcription regulation</keyword>
<dbReference type="Gene3D" id="1.25.70.10">
    <property type="entry name" value="Transcription termination factor 3, mitochondrial"/>
    <property type="match status" value="1"/>
</dbReference>
<keyword evidence="2" id="KW-0804">Transcription</keyword>
<dbReference type="GO" id="GO:0006353">
    <property type="term" value="P:DNA-templated transcription termination"/>
    <property type="evidence" value="ECO:0007669"/>
    <property type="project" value="UniProtKB-KW"/>
</dbReference>
<dbReference type="PANTHER" id="PTHR13068">
    <property type="entry name" value="CGI-12 PROTEIN-RELATED"/>
    <property type="match status" value="1"/>
</dbReference>
<keyword evidence="5" id="KW-1185">Reference proteome</keyword>
<sequence>MFAILCRRRLRVPPLDCIFVGQQFRASQTAVLVRSCSTSVCENASEKTFTVSYLINSCGLSSNDAISASKKLCFKSTEKPDAVLKLLREYGFTDAHHIPRVITGWPNVLSVCPNKTLLPKLEFLRYIGLPLPVLAQKLSASPSVFTRSLENSLIPLYNVLKGLLGSDERVVRVFTRSPKVFGRCWAEGVSSNLSMLRERGVPQSSIVYLVMYQPSLLVVAKEKLSLYADRAIAMGFDISKSGFTSAIRVFASMTESTLKHKKEVYRRCGWTESDINAAFLRQPLCMHLSEKNITATMDFLVNELGYKPAAVAQCPAILNASLEKTIKPRCLVARILNEKGLKNMNSVATLLVLSEEKFVKSYIVKFEKDIPELLDIYLGKVDAPGNGFRSRSNI</sequence>
<keyword evidence="3" id="KW-0809">Transit peptide</keyword>
<dbReference type="InterPro" id="IPR038538">
    <property type="entry name" value="MTERF_sf"/>
</dbReference>
<dbReference type="GO" id="GO:0003676">
    <property type="term" value="F:nucleic acid binding"/>
    <property type="evidence" value="ECO:0007669"/>
    <property type="project" value="InterPro"/>
</dbReference>
<dbReference type="Proteomes" id="UP000653305">
    <property type="component" value="Unassembled WGS sequence"/>
</dbReference>